<feature type="compositionally biased region" description="Basic and acidic residues" evidence="1">
    <location>
        <begin position="78"/>
        <end position="88"/>
    </location>
</feature>
<evidence type="ECO:0000259" key="2">
    <source>
        <dbReference type="Pfam" id="PF05699"/>
    </source>
</evidence>
<feature type="region of interest" description="Disordered" evidence="1">
    <location>
        <begin position="21"/>
        <end position="88"/>
    </location>
</feature>
<dbReference type="Pfam" id="PF05699">
    <property type="entry name" value="Dimer_Tnp_hAT"/>
    <property type="match status" value="1"/>
</dbReference>
<dbReference type="GO" id="GO:0046983">
    <property type="term" value="F:protein dimerization activity"/>
    <property type="evidence" value="ECO:0007669"/>
    <property type="project" value="InterPro"/>
</dbReference>
<evidence type="ECO:0000313" key="3">
    <source>
        <dbReference type="EMBL" id="KAJ4918919.1"/>
    </source>
</evidence>
<feature type="compositionally biased region" description="Acidic residues" evidence="1">
    <location>
        <begin position="68"/>
        <end position="77"/>
    </location>
</feature>
<dbReference type="Proteomes" id="UP001219934">
    <property type="component" value="Unassembled WGS sequence"/>
</dbReference>
<dbReference type="SUPFAM" id="SSF53098">
    <property type="entry name" value="Ribonuclease H-like"/>
    <property type="match status" value="1"/>
</dbReference>
<comment type="caution">
    <text evidence="3">The sequence shown here is derived from an EMBL/GenBank/DDBJ whole genome shotgun (WGS) entry which is preliminary data.</text>
</comment>
<dbReference type="PANTHER" id="PTHR47611">
    <property type="entry name" value="HAT DIMERISATION DOMAIN, C-TERMINAL"/>
    <property type="match status" value="1"/>
</dbReference>
<organism evidence="3 4">
    <name type="scientific">Pogonophryne albipinna</name>
    <dbReference type="NCBI Taxonomy" id="1090488"/>
    <lineage>
        <taxon>Eukaryota</taxon>
        <taxon>Metazoa</taxon>
        <taxon>Chordata</taxon>
        <taxon>Craniata</taxon>
        <taxon>Vertebrata</taxon>
        <taxon>Euteleostomi</taxon>
        <taxon>Actinopterygii</taxon>
        <taxon>Neopterygii</taxon>
        <taxon>Teleostei</taxon>
        <taxon>Neoteleostei</taxon>
        <taxon>Acanthomorphata</taxon>
        <taxon>Eupercaria</taxon>
        <taxon>Perciformes</taxon>
        <taxon>Notothenioidei</taxon>
        <taxon>Pogonophryne</taxon>
    </lineage>
</organism>
<dbReference type="InterPro" id="IPR008906">
    <property type="entry name" value="HATC_C_dom"/>
</dbReference>
<reference evidence="3" key="1">
    <citation type="submission" date="2022-11" db="EMBL/GenBank/DDBJ databases">
        <title>Chromosome-level genome of Pogonophryne albipinna.</title>
        <authorList>
            <person name="Jo E."/>
        </authorList>
    </citation>
    <scope>NUCLEOTIDE SEQUENCE</scope>
    <source>
        <strain evidence="3">SGF0006</strain>
        <tissue evidence="3">Muscle</tissue>
    </source>
</reference>
<gene>
    <name evidence="3" type="ORF">JOQ06_021585</name>
</gene>
<dbReference type="EMBL" id="JAPTMU010000375">
    <property type="protein sequence ID" value="KAJ4918919.1"/>
    <property type="molecule type" value="Genomic_DNA"/>
</dbReference>
<feature type="domain" description="HAT C-terminal dimerisation" evidence="2">
    <location>
        <begin position="86"/>
        <end position="164"/>
    </location>
</feature>
<evidence type="ECO:0000256" key="1">
    <source>
        <dbReference type="SAM" id="MobiDB-lite"/>
    </source>
</evidence>
<dbReference type="InterPro" id="IPR012337">
    <property type="entry name" value="RNaseH-like_sf"/>
</dbReference>
<feature type="compositionally biased region" description="Polar residues" evidence="1">
    <location>
        <begin position="21"/>
        <end position="33"/>
    </location>
</feature>
<evidence type="ECO:0000313" key="4">
    <source>
        <dbReference type="Proteomes" id="UP001219934"/>
    </source>
</evidence>
<name>A0AAD6A5Q1_9TELE</name>
<protein>
    <recommendedName>
        <fullName evidence="2">HAT C-terminal dimerisation domain-containing protein</fullName>
    </recommendedName>
</protein>
<dbReference type="PANTHER" id="PTHR47611:SF3">
    <property type="entry name" value="HAT C-TERMINAL DIMERISATION DOMAIN-CONTAINING PROTEIN"/>
    <property type="match status" value="1"/>
</dbReference>
<accession>A0AAD6A5Q1</accession>
<proteinExistence type="predicted"/>
<keyword evidence="4" id="KW-1185">Reference proteome</keyword>
<sequence>MLSDKWAFDSLWTKMGFRNDIMTSSGQTYNPSTVREVEGEPAASDREEETAVPPPKKKKQQDMLMQSESDDEEEQEHDGDSAKKEMEKYLRDTTTIQSGPLAWWKHNSDRYPKLACAAKHCLCVPATSTPSERIFSKAGYIVNKTRSSLLPENVDKLIFLAQNMKRV</sequence>
<dbReference type="AlphaFoldDB" id="A0AAD6A5Q1"/>